<dbReference type="Proteomes" id="UP001222403">
    <property type="component" value="Chromosome"/>
</dbReference>
<dbReference type="Proteomes" id="UP001057142">
    <property type="component" value="Chromosome"/>
</dbReference>
<feature type="binding site" evidence="6">
    <location>
        <begin position="15"/>
        <end position="17"/>
    </location>
    <ligand>
        <name>NAD(+)</name>
        <dbReference type="ChEBI" id="CHEBI:57540"/>
    </ligand>
</feature>
<keyword evidence="1 6" id="KW-1277">Toxin-antitoxin system</keyword>
<dbReference type="EMBL" id="CP116222">
    <property type="protein sequence ID" value="WFC06738.1"/>
    <property type="molecule type" value="Genomic_DNA"/>
</dbReference>
<sequence length="214" mass="25048">MAYMNLNPEKALIWRITHRQNIPWLFANGLYAGNSEHYSPNWVTIGNTDLINRRNQRHVPIQPNGVLNDYVPFYFTPFSPMMYNIYTGRGGVRKVPNDDIIILVSSMYKIAALKIPFVFTDRHAYPVTSQFYNQLTDLAEIDWALLQQRNFHRDPDDPEKVERYQAEALIYKHVPMEALLGAVCYTKETQLELQAKASQLEIHLDIHCIPNWYF</sequence>
<reference evidence="9" key="2">
    <citation type="submission" date="2023-01" db="EMBL/GenBank/DDBJ databases">
        <title>The prevalence of carbapenem-resistant bacteria in aquaculture in China and the genetic diversity of carbapenem-resistant genes.</title>
        <authorList>
            <person name="Wen R."/>
        </authorList>
    </citation>
    <scope>NUCLEOTIDE SEQUENCE</scope>
    <source>
        <strain evidence="9">PVA41-chromosome</strain>
    </source>
</reference>
<evidence type="ECO:0000256" key="3">
    <source>
        <dbReference type="ARBA" id="ARBA00022679"/>
    </source>
</evidence>
<organism evidence="9 11">
    <name type="scientific">Providencia vermicola</name>
    <dbReference type="NCBI Taxonomy" id="333965"/>
    <lineage>
        <taxon>Bacteria</taxon>
        <taxon>Pseudomonadati</taxon>
        <taxon>Pseudomonadota</taxon>
        <taxon>Gammaproteobacteria</taxon>
        <taxon>Enterobacterales</taxon>
        <taxon>Morganellaceae</taxon>
        <taxon>Providencia</taxon>
    </lineage>
</organism>
<feature type="binding site" evidence="6">
    <location>
        <position position="54"/>
    </location>
    <ligand>
        <name>NAD(+)</name>
        <dbReference type="ChEBI" id="CHEBI:57540"/>
    </ligand>
</feature>
<evidence type="ECO:0000256" key="1">
    <source>
        <dbReference type="ARBA" id="ARBA00022649"/>
    </source>
</evidence>
<dbReference type="InterPro" id="IPR029494">
    <property type="entry name" value="DarT"/>
</dbReference>
<dbReference type="AlphaFoldDB" id="A0AAX3RZR7"/>
<keyword evidence="10" id="KW-1185">Reference proteome</keyword>
<evidence type="ECO:0000313" key="11">
    <source>
        <dbReference type="Proteomes" id="UP001222403"/>
    </source>
</evidence>
<evidence type="ECO:0000256" key="5">
    <source>
        <dbReference type="ARBA" id="ARBA00023125"/>
    </source>
</evidence>
<dbReference type="GO" id="GO:0003677">
    <property type="term" value="F:DNA binding"/>
    <property type="evidence" value="ECO:0007669"/>
    <property type="project" value="UniProtKB-UniRule"/>
</dbReference>
<name>A0AAX3RZR7_9GAMM</name>
<keyword evidence="3 6" id="KW-0808">Transferase</keyword>
<keyword evidence="2 6" id="KW-0328">Glycosyltransferase</keyword>
<protein>
    <submittedName>
        <fullName evidence="9">DUF4433 domain-containing protein</fullName>
    </submittedName>
</protein>
<feature type="active site" description="Proton acceptor" evidence="6">
    <location>
        <position position="54"/>
    </location>
</feature>
<evidence type="ECO:0000256" key="6">
    <source>
        <dbReference type="PROSITE-ProRule" id="PRU01362"/>
    </source>
</evidence>
<comment type="caution">
    <text evidence="6">Lacks conserved residue(s) required for the propagation of feature annotation.</text>
</comment>
<dbReference type="RefSeq" id="WP_154623506.1">
    <property type="nucleotide sequence ID" value="NZ_CAXOLV010000011.1"/>
</dbReference>
<keyword evidence="5 6" id="KW-0238">DNA-binding</keyword>
<comment type="catalytic activity">
    <reaction evidence="6">
        <text>a thymidine in DNA + NAD(+) = an N-(ADP-alpha-D-ribosyl)-thymidine in DNA + nicotinamide + H(+)</text>
        <dbReference type="Rhea" id="RHEA:71651"/>
        <dbReference type="Rhea" id="RHEA-COMP:13556"/>
        <dbReference type="Rhea" id="RHEA-COMP:18051"/>
        <dbReference type="ChEBI" id="CHEBI:15378"/>
        <dbReference type="ChEBI" id="CHEBI:17154"/>
        <dbReference type="ChEBI" id="CHEBI:57540"/>
        <dbReference type="ChEBI" id="CHEBI:137386"/>
        <dbReference type="ChEBI" id="CHEBI:191199"/>
    </reaction>
</comment>
<dbReference type="EMBL" id="CP097327">
    <property type="protein sequence ID" value="USB37805.1"/>
    <property type="molecule type" value="Genomic_DNA"/>
</dbReference>
<reference evidence="8" key="1">
    <citation type="journal article" date="2022" name="Front. Microbiol.">
        <title>Identification of a novel aminoglycoside O-nucleotidyltransferase AadA33 in Providencia vermicola.</title>
        <authorList>
            <person name="Feng C."/>
            <person name="Gao M."/>
            <person name="Jiang W."/>
            <person name="Shi W."/>
            <person name="Li A."/>
            <person name="Liu S."/>
            <person name="Zhang L."/>
            <person name="Zhang X."/>
            <person name="Li Q."/>
            <person name="Lin H."/>
            <person name="Lu J."/>
            <person name="Li K."/>
            <person name="Zhang H."/>
            <person name="Hu Y."/>
            <person name="Bao Q."/>
            <person name="Lin X."/>
        </authorList>
    </citation>
    <scope>NUCLEOTIDE SEQUENCE</scope>
    <source>
        <strain evidence="8">P13</strain>
    </source>
</reference>
<evidence type="ECO:0000259" key="7">
    <source>
        <dbReference type="PROSITE" id="PS52018"/>
    </source>
</evidence>
<feature type="domain" description="DarT" evidence="7">
    <location>
        <begin position="11"/>
        <end position="214"/>
    </location>
</feature>
<evidence type="ECO:0000313" key="8">
    <source>
        <dbReference type="EMBL" id="USB37805.1"/>
    </source>
</evidence>
<proteinExistence type="inferred from homology"/>
<dbReference type="GO" id="GO:0016779">
    <property type="term" value="F:nucleotidyltransferase activity"/>
    <property type="evidence" value="ECO:0007669"/>
    <property type="project" value="UniProtKB-UniRule"/>
</dbReference>
<gene>
    <name evidence="8" type="ORF">M5J11_04740</name>
    <name evidence="9" type="ORF">PG365_19095</name>
</gene>
<evidence type="ECO:0000256" key="4">
    <source>
        <dbReference type="ARBA" id="ARBA00022695"/>
    </source>
</evidence>
<accession>A0AAX3RZR7</accession>
<evidence type="ECO:0000313" key="10">
    <source>
        <dbReference type="Proteomes" id="UP001057142"/>
    </source>
</evidence>
<dbReference type="GO" id="GO:0016757">
    <property type="term" value="F:glycosyltransferase activity"/>
    <property type="evidence" value="ECO:0007669"/>
    <property type="project" value="UniProtKB-UniRule"/>
</dbReference>
<dbReference type="Pfam" id="PF14487">
    <property type="entry name" value="DarT"/>
    <property type="match status" value="1"/>
</dbReference>
<comment type="similarity">
    <text evidence="6">Belongs to the DarT ADP-ribosyltransferase family.</text>
</comment>
<evidence type="ECO:0000256" key="2">
    <source>
        <dbReference type="ARBA" id="ARBA00022676"/>
    </source>
</evidence>
<keyword evidence="4 6" id="KW-0548">Nucleotidyltransferase</keyword>
<evidence type="ECO:0000313" key="9">
    <source>
        <dbReference type="EMBL" id="WFC06738.1"/>
    </source>
</evidence>
<dbReference type="PROSITE" id="PS52018">
    <property type="entry name" value="DART"/>
    <property type="match status" value="1"/>
</dbReference>
<feature type="active site" evidence="6">
    <location>
        <position position="167"/>
    </location>
</feature>